<dbReference type="Pfam" id="PF00294">
    <property type="entry name" value="PfkB"/>
    <property type="match status" value="1"/>
</dbReference>
<reference evidence="5 6" key="1">
    <citation type="submission" date="2019-06" db="EMBL/GenBank/DDBJ databases">
        <title>Sequencing the genomes of 1000 actinobacteria strains.</title>
        <authorList>
            <person name="Klenk H.-P."/>
        </authorList>
    </citation>
    <scope>NUCLEOTIDE SEQUENCE [LARGE SCALE GENOMIC DNA]</scope>
    <source>
        <strain evidence="5 6">DSM 18935</strain>
    </source>
</reference>
<dbReference type="SUPFAM" id="SSF53613">
    <property type="entry name" value="Ribokinase-like"/>
    <property type="match status" value="1"/>
</dbReference>
<gene>
    <name evidence="5" type="ORF">FB557_0399</name>
</gene>
<feature type="domain" description="Carbohydrate kinase PfkB" evidence="4">
    <location>
        <begin position="5"/>
        <end position="287"/>
    </location>
</feature>
<proteinExistence type="inferred from homology"/>
<evidence type="ECO:0000256" key="2">
    <source>
        <dbReference type="ARBA" id="ARBA00022679"/>
    </source>
</evidence>
<dbReference type="PANTHER" id="PTHR43320">
    <property type="entry name" value="SUGAR KINASE"/>
    <property type="match status" value="1"/>
</dbReference>
<dbReference type="EMBL" id="VIUW01000001">
    <property type="protein sequence ID" value="TWD16856.1"/>
    <property type="molecule type" value="Genomic_DNA"/>
</dbReference>
<dbReference type="AlphaFoldDB" id="A0A560WH24"/>
<accession>A0A560WH24</accession>
<dbReference type="InterPro" id="IPR011611">
    <property type="entry name" value="PfkB_dom"/>
</dbReference>
<evidence type="ECO:0000256" key="1">
    <source>
        <dbReference type="ARBA" id="ARBA00010688"/>
    </source>
</evidence>
<dbReference type="InterPro" id="IPR002173">
    <property type="entry name" value="Carboh/pur_kinase_PfkB_CS"/>
</dbReference>
<dbReference type="RefSeq" id="WP_246074319.1">
    <property type="nucleotide sequence ID" value="NZ_BAAAYT010000002.1"/>
</dbReference>
<keyword evidence="2" id="KW-0808">Transferase</keyword>
<dbReference type="InterPro" id="IPR052700">
    <property type="entry name" value="Carb_kinase_PfkB-like"/>
</dbReference>
<dbReference type="InterPro" id="IPR029056">
    <property type="entry name" value="Ribokinase-like"/>
</dbReference>
<organism evidence="5 6">
    <name type="scientific">Marihabitans asiaticum</name>
    <dbReference type="NCBI Taxonomy" id="415218"/>
    <lineage>
        <taxon>Bacteria</taxon>
        <taxon>Bacillati</taxon>
        <taxon>Actinomycetota</taxon>
        <taxon>Actinomycetes</taxon>
        <taxon>Micrococcales</taxon>
        <taxon>Intrasporangiaceae</taxon>
        <taxon>Marihabitans</taxon>
    </lineage>
</organism>
<evidence type="ECO:0000259" key="4">
    <source>
        <dbReference type="Pfam" id="PF00294"/>
    </source>
</evidence>
<keyword evidence="6" id="KW-1185">Reference proteome</keyword>
<name>A0A560WH24_9MICO</name>
<evidence type="ECO:0000313" key="5">
    <source>
        <dbReference type="EMBL" id="TWD16856.1"/>
    </source>
</evidence>
<sequence>MGVLAVAGDLVEDVVVHVQEPVRPGSDAAAQITRRRGGSAANVAAFAAQAGCAVRFIGCVGDDLVGEALTTELSEAGVDVCVQERGRTGCIVVVVDESGERTMLPDRAAAAELTHVDTEWLDGVDLLHLPLYGFDSGSTPQALWRAAAAVREAGGRVCVDISSVRMVDVHGWEGVLRMIDALEPTWISANADEVSALGLDDPAFLARRPQLVVLARGGAQPTRILIGGTEPIVVPVPPVPGVVDTTGAGDAFAAGFLTAIYRGEGLEDAVASAHALAARSLRAPGAALA</sequence>
<evidence type="ECO:0000313" key="6">
    <source>
        <dbReference type="Proteomes" id="UP000315628"/>
    </source>
</evidence>
<protein>
    <submittedName>
        <fullName evidence="5">Sugar/nucleoside kinase (Ribokinase family)</fullName>
    </submittedName>
</protein>
<dbReference type="PANTHER" id="PTHR43320:SF1">
    <property type="entry name" value="OS01G0105900 PROTEIN"/>
    <property type="match status" value="1"/>
</dbReference>
<dbReference type="Proteomes" id="UP000315628">
    <property type="component" value="Unassembled WGS sequence"/>
</dbReference>
<dbReference type="Gene3D" id="3.40.1190.20">
    <property type="match status" value="1"/>
</dbReference>
<dbReference type="GO" id="GO:0016301">
    <property type="term" value="F:kinase activity"/>
    <property type="evidence" value="ECO:0007669"/>
    <property type="project" value="UniProtKB-KW"/>
</dbReference>
<dbReference type="PROSITE" id="PS00584">
    <property type="entry name" value="PFKB_KINASES_2"/>
    <property type="match status" value="1"/>
</dbReference>
<keyword evidence="3 5" id="KW-0418">Kinase</keyword>
<comment type="similarity">
    <text evidence="1">Belongs to the carbohydrate kinase PfkB family.</text>
</comment>
<evidence type="ECO:0000256" key="3">
    <source>
        <dbReference type="ARBA" id="ARBA00022777"/>
    </source>
</evidence>
<comment type="caution">
    <text evidence="5">The sequence shown here is derived from an EMBL/GenBank/DDBJ whole genome shotgun (WGS) entry which is preliminary data.</text>
</comment>